<proteinExistence type="predicted"/>
<name>A0AAV0MLP7_9ROSI</name>
<reference evidence="1" key="1">
    <citation type="submission" date="2022-08" db="EMBL/GenBank/DDBJ databases">
        <authorList>
            <person name="Gutierrez-Valencia J."/>
        </authorList>
    </citation>
    <scope>NUCLEOTIDE SEQUENCE</scope>
</reference>
<accession>A0AAV0MLP7</accession>
<evidence type="ECO:0000313" key="1">
    <source>
        <dbReference type="EMBL" id="CAI0447197.1"/>
    </source>
</evidence>
<comment type="caution">
    <text evidence="1">The sequence shown here is derived from an EMBL/GenBank/DDBJ whole genome shotgun (WGS) entry which is preliminary data.</text>
</comment>
<sequence>MRFCYLKSMNLLSYLLLKHTANLRFSGGGSTGHNCVINKGIYQRLVCGTREGCSCYNSRTRNNITTSDETIALDITYMVANVRQGVMESTESMTVF</sequence>
<evidence type="ECO:0000313" key="2">
    <source>
        <dbReference type="Proteomes" id="UP001154282"/>
    </source>
</evidence>
<keyword evidence="2" id="KW-1185">Reference proteome</keyword>
<evidence type="ECO:0008006" key="3">
    <source>
        <dbReference type="Google" id="ProtNLM"/>
    </source>
</evidence>
<dbReference type="Proteomes" id="UP001154282">
    <property type="component" value="Unassembled WGS sequence"/>
</dbReference>
<dbReference type="AlphaFoldDB" id="A0AAV0MLP7"/>
<organism evidence="1 2">
    <name type="scientific">Linum tenue</name>
    <dbReference type="NCBI Taxonomy" id="586396"/>
    <lineage>
        <taxon>Eukaryota</taxon>
        <taxon>Viridiplantae</taxon>
        <taxon>Streptophyta</taxon>
        <taxon>Embryophyta</taxon>
        <taxon>Tracheophyta</taxon>
        <taxon>Spermatophyta</taxon>
        <taxon>Magnoliopsida</taxon>
        <taxon>eudicotyledons</taxon>
        <taxon>Gunneridae</taxon>
        <taxon>Pentapetalae</taxon>
        <taxon>rosids</taxon>
        <taxon>fabids</taxon>
        <taxon>Malpighiales</taxon>
        <taxon>Linaceae</taxon>
        <taxon>Linum</taxon>
    </lineage>
</organism>
<dbReference type="EMBL" id="CAMGYJ010000007">
    <property type="protein sequence ID" value="CAI0447197.1"/>
    <property type="molecule type" value="Genomic_DNA"/>
</dbReference>
<protein>
    <recommendedName>
        <fullName evidence="3">Secreted protein</fullName>
    </recommendedName>
</protein>
<gene>
    <name evidence="1" type="ORF">LITE_LOCUS29316</name>
</gene>